<organism evidence="1 2">
    <name type="scientific">Parasponia andersonii</name>
    <name type="common">Sponia andersonii</name>
    <dbReference type="NCBI Taxonomy" id="3476"/>
    <lineage>
        <taxon>Eukaryota</taxon>
        <taxon>Viridiplantae</taxon>
        <taxon>Streptophyta</taxon>
        <taxon>Embryophyta</taxon>
        <taxon>Tracheophyta</taxon>
        <taxon>Spermatophyta</taxon>
        <taxon>Magnoliopsida</taxon>
        <taxon>eudicotyledons</taxon>
        <taxon>Gunneridae</taxon>
        <taxon>Pentapetalae</taxon>
        <taxon>rosids</taxon>
        <taxon>fabids</taxon>
        <taxon>Rosales</taxon>
        <taxon>Cannabaceae</taxon>
        <taxon>Parasponia</taxon>
    </lineage>
</organism>
<reference evidence="2" key="1">
    <citation type="submission" date="2016-06" db="EMBL/GenBank/DDBJ databases">
        <title>Parallel loss of symbiosis genes in relatives of nitrogen-fixing non-legume Parasponia.</title>
        <authorList>
            <person name="Van Velzen R."/>
            <person name="Holmer R."/>
            <person name="Bu F."/>
            <person name="Rutten L."/>
            <person name="Van Zeijl A."/>
            <person name="Liu W."/>
            <person name="Santuari L."/>
            <person name="Cao Q."/>
            <person name="Sharma T."/>
            <person name="Shen D."/>
            <person name="Roswanjaya Y."/>
            <person name="Wardhani T."/>
            <person name="Kalhor M.S."/>
            <person name="Jansen J."/>
            <person name="Van den Hoogen J."/>
            <person name="Gungor B."/>
            <person name="Hartog M."/>
            <person name="Hontelez J."/>
            <person name="Verver J."/>
            <person name="Yang W.-C."/>
            <person name="Schijlen E."/>
            <person name="Repin R."/>
            <person name="Schilthuizen M."/>
            <person name="Schranz E."/>
            <person name="Heidstra R."/>
            <person name="Miyata K."/>
            <person name="Fedorova E."/>
            <person name="Kohlen W."/>
            <person name="Bisseling T."/>
            <person name="Smit S."/>
            <person name="Geurts R."/>
        </authorList>
    </citation>
    <scope>NUCLEOTIDE SEQUENCE [LARGE SCALE GENOMIC DNA]</scope>
    <source>
        <strain evidence="2">cv. WU1-14</strain>
    </source>
</reference>
<protein>
    <submittedName>
        <fullName evidence="1">Uncharacterized protein</fullName>
    </submittedName>
</protein>
<name>A0A2P5D3C1_PARAD</name>
<dbReference type="EMBL" id="JXTB01000069">
    <property type="protein sequence ID" value="PON67745.1"/>
    <property type="molecule type" value="Genomic_DNA"/>
</dbReference>
<keyword evidence="2" id="KW-1185">Reference proteome</keyword>
<evidence type="ECO:0000313" key="1">
    <source>
        <dbReference type="EMBL" id="PON67745.1"/>
    </source>
</evidence>
<dbReference type="Proteomes" id="UP000237105">
    <property type="component" value="Unassembled WGS sequence"/>
</dbReference>
<comment type="caution">
    <text evidence="1">The sequence shown here is derived from an EMBL/GenBank/DDBJ whole genome shotgun (WGS) entry which is preliminary data.</text>
</comment>
<feature type="non-terminal residue" evidence="1">
    <location>
        <position position="69"/>
    </location>
</feature>
<gene>
    <name evidence="1" type="ORF">PanWU01x14_101690</name>
</gene>
<evidence type="ECO:0000313" key="2">
    <source>
        <dbReference type="Proteomes" id="UP000237105"/>
    </source>
</evidence>
<dbReference type="AlphaFoldDB" id="A0A2P5D3C1"/>
<proteinExistence type="predicted"/>
<sequence>MSSFTLTLSRIVENVLQGRSQRGGGGIALLKGGIPKFKKEDKQQFVSSSDGRFATVKTTGCLLVKPIEK</sequence>
<accession>A0A2P5D3C1</accession>